<organism evidence="2 3">
    <name type="scientific">Paenibacillus thalictri</name>
    <dbReference type="NCBI Taxonomy" id="2527873"/>
    <lineage>
        <taxon>Bacteria</taxon>
        <taxon>Bacillati</taxon>
        <taxon>Bacillota</taxon>
        <taxon>Bacilli</taxon>
        <taxon>Bacillales</taxon>
        <taxon>Paenibacillaceae</taxon>
        <taxon>Paenibacillus</taxon>
    </lineage>
</organism>
<dbReference type="AlphaFoldDB" id="A0A4Q9DM26"/>
<dbReference type="InterPro" id="IPR029021">
    <property type="entry name" value="Prot-tyrosine_phosphatase-like"/>
</dbReference>
<evidence type="ECO:0000313" key="3">
    <source>
        <dbReference type="Proteomes" id="UP000293142"/>
    </source>
</evidence>
<dbReference type="Gene3D" id="3.90.190.10">
    <property type="entry name" value="Protein tyrosine phosphatase superfamily"/>
    <property type="match status" value="1"/>
</dbReference>
<dbReference type="Proteomes" id="UP000293142">
    <property type="component" value="Unassembled WGS sequence"/>
</dbReference>
<sequence>MSQEARELLESPKPPLIVDVDNTSKLPKKFRMTTDVVPQDTNPLPDLKGLAELRISGSGQFSHGGLRSMMQSIGDEPITIVDLRQECHGFVNGMAVSWYGQHNNANKGLSDSEVKHMEQTYFQELEEAESISFDQLARKSVDIGGPVTSPKLIQNEEQLVRSEGLEYKRFFVSDHHRPLNQVVDAYIEWVLGLPANSWLHFHCRGGVGRTSSFMTMFDMMRHAGEVSFEDIMRRHILIGGKDFDLMDPDEPYKYALALERIEFIRTFYEYCLDQRASKFTKSWSRWLENRSS</sequence>
<keyword evidence="3" id="KW-1185">Reference proteome</keyword>
<dbReference type="EMBL" id="SIRE01000016">
    <property type="protein sequence ID" value="TBL75648.1"/>
    <property type="molecule type" value="Genomic_DNA"/>
</dbReference>
<gene>
    <name evidence="2" type="ORF">EYB31_21880</name>
</gene>
<protein>
    <recommendedName>
        <fullName evidence="1">Tyrosine specific protein phosphatases domain-containing protein</fullName>
    </recommendedName>
</protein>
<comment type="caution">
    <text evidence="2">The sequence shown here is derived from an EMBL/GenBank/DDBJ whole genome shotgun (WGS) entry which is preliminary data.</text>
</comment>
<reference evidence="2 3" key="1">
    <citation type="submission" date="2019-02" db="EMBL/GenBank/DDBJ databases">
        <title>Paenibacillus sp. nov., isolated from surface-sterilized tissue of Thalictrum simplex L.</title>
        <authorList>
            <person name="Tuo L."/>
        </authorList>
    </citation>
    <scope>NUCLEOTIDE SEQUENCE [LARGE SCALE GENOMIC DNA]</scope>
    <source>
        <strain evidence="2 3">N2SHLJ1</strain>
    </source>
</reference>
<evidence type="ECO:0000259" key="1">
    <source>
        <dbReference type="PROSITE" id="PS50056"/>
    </source>
</evidence>
<dbReference type="Gene3D" id="3.30.70.1690">
    <property type="match status" value="1"/>
</dbReference>
<accession>A0A4Q9DM26</accession>
<proteinExistence type="predicted"/>
<feature type="domain" description="Tyrosine specific protein phosphatases" evidence="1">
    <location>
        <begin position="177"/>
        <end position="233"/>
    </location>
</feature>
<dbReference type="PROSITE" id="PS50056">
    <property type="entry name" value="TYR_PHOSPHATASE_2"/>
    <property type="match status" value="1"/>
</dbReference>
<dbReference type="PROSITE" id="PS00383">
    <property type="entry name" value="TYR_PHOSPHATASE_1"/>
    <property type="match status" value="1"/>
</dbReference>
<name>A0A4Q9DM26_9BACL</name>
<dbReference type="InterPro" id="IPR016130">
    <property type="entry name" value="Tyr_Pase_AS"/>
</dbReference>
<evidence type="ECO:0000313" key="2">
    <source>
        <dbReference type="EMBL" id="TBL75648.1"/>
    </source>
</evidence>
<dbReference type="Pfam" id="PF14566">
    <property type="entry name" value="PTPlike_phytase"/>
    <property type="match status" value="1"/>
</dbReference>
<dbReference type="SMART" id="SM01301">
    <property type="entry name" value="PTPlike_phytase"/>
    <property type="match status" value="1"/>
</dbReference>
<dbReference type="OrthoDB" id="21920at2"/>
<dbReference type="InterPro" id="IPR000387">
    <property type="entry name" value="Tyr_Pase_dom"/>
</dbReference>
<dbReference type="SUPFAM" id="SSF52799">
    <property type="entry name" value="(Phosphotyrosine protein) phosphatases II"/>
    <property type="match status" value="1"/>
</dbReference>
<dbReference type="RefSeq" id="WP_131015559.1">
    <property type="nucleotide sequence ID" value="NZ_SIRE01000016.1"/>
</dbReference>